<feature type="domain" description="Nucleotide modification associated" evidence="1">
    <location>
        <begin position="21"/>
        <end position="81"/>
    </location>
</feature>
<organism evidence="2 3">
    <name type="scientific">Lacibacter sediminis</name>
    <dbReference type="NCBI Taxonomy" id="2760713"/>
    <lineage>
        <taxon>Bacteria</taxon>
        <taxon>Pseudomonadati</taxon>
        <taxon>Bacteroidota</taxon>
        <taxon>Chitinophagia</taxon>
        <taxon>Chitinophagales</taxon>
        <taxon>Chitinophagaceae</taxon>
        <taxon>Lacibacter</taxon>
    </lineage>
</organism>
<reference evidence="3" key="1">
    <citation type="submission" date="2020-08" db="EMBL/GenBank/DDBJ databases">
        <title>Lacibacter sp. S13-6-6 genome sequencing.</title>
        <authorList>
            <person name="Jin L."/>
        </authorList>
    </citation>
    <scope>NUCLEOTIDE SEQUENCE [LARGE SCALE GENOMIC DNA]</scope>
    <source>
        <strain evidence="3">S13-6-6</strain>
    </source>
</reference>
<dbReference type="Pfam" id="PF07659">
    <property type="entry name" value="DUF1599"/>
    <property type="match status" value="2"/>
</dbReference>
<evidence type="ECO:0000313" key="2">
    <source>
        <dbReference type="EMBL" id="QNA46366.1"/>
    </source>
</evidence>
<sequence>MNTIEQYTQAVNQCRDIFKKKTSDYGTSWRVYRTISIVDQIYIKAKRIRTIQEKQEQKIGDTIASEFKGILNYAVMGLIQLELPQSENDELSVEKVMELYNDKITKAQLLMLDKNHDYGEAWREMSQESFVDLMLAKLQRIRQILQNDGKTLVSEGIDANYYDIINYAVFGLILIEEGTHKG</sequence>
<accession>A0A7G5XLL3</accession>
<dbReference type="RefSeq" id="WP_182806205.1">
    <property type="nucleotide sequence ID" value="NZ_CP060007.1"/>
</dbReference>
<evidence type="ECO:0000313" key="3">
    <source>
        <dbReference type="Proteomes" id="UP000515344"/>
    </source>
</evidence>
<dbReference type="KEGG" id="lacs:H4075_09395"/>
<feature type="domain" description="Nucleotide modification associated" evidence="1">
    <location>
        <begin position="114"/>
        <end position="173"/>
    </location>
</feature>
<protein>
    <submittedName>
        <fullName evidence="2">DUF1599 domain-containing protein</fullName>
    </submittedName>
</protein>
<dbReference type="AlphaFoldDB" id="A0A7G5XLL3"/>
<gene>
    <name evidence="2" type="ORF">H4075_09395</name>
</gene>
<evidence type="ECO:0000259" key="1">
    <source>
        <dbReference type="Pfam" id="PF07659"/>
    </source>
</evidence>
<proteinExistence type="predicted"/>
<keyword evidence="3" id="KW-1185">Reference proteome</keyword>
<dbReference type="Proteomes" id="UP000515344">
    <property type="component" value="Chromosome"/>
</dbReference>
<name>A0A7G5XLL3_9BACT</name>
<dbReference type="InterPro" id="IPR011630">
    <property type="entry name" value="DUF1599"/>
</dbReference>
<dbReference type="EMBL" id="CP060007">
    <property type="protein sequence ID" value="QNA46366.1"/>
    <property type="molecule type" value="Genomic_DNA"/>
</dbReference>